<sequence length="272" mass="30880">MALQPSTEEMGNVEVIEISSSSPSHAPSHDSELDLELHQDLKNDNSAGEISSIVSTATSDYTMPAGGTSFLDLPLELRIMVYDLAIPKDYRWDFRMPRKPKTVVKGINLLRSCRQVRAEVSDRVWRRLLSIEFNTSSFNMRAAMSTLNDSALAKIPIVRLSITIDPDALSSWGWIDLTGLSSLRSLSTLILNIMWTSPKTRKSFEPSNDTTFFTGLVIQTMTQIPQRRPYVSWRLHYYNEHKELEHSKILEDIAAKYKCLRGFAYKSQTDNS</sequence>
<comment type="caution">
    <text evidence="1">The sequence shown here is derived from an EMBL/GenBank/DDBJ whole genome shotgun (WGS) entry which is preliminary data.</text>
</comment>
<accession>A0A4S9DCT7</accession>
<protein>
    <recommendedName>
        <fullName evidence="2">F-box domain-containing protein</fullName>
    </recommendedName>
</protein>
<name>A0A4S9DCT7_AURPU</name>
<dbReference type="AlphaFoldDB" id="A0A4S9DCT7"/>
<evidence type="ECO:0000313" key="1">
    <source>
        <dbReference type="EMBL" id="THX18331.1"/>
    </source>
</evidence>
<proteinExistence type="predicted"/>
<gene>
    <name evidence="1" type="ORF">D6D13_00402</name>
</gene>
<organism evidence="1">
    <name type="scientific">Aureobasidium pullulans</name>
    <name type="common">Black yeast</name>
    <name type="synonym">Pullularia pullulans</name>
    <dbReference type="NCBI Taxonomy" id="5580"/>
    <lineage>
        <taxon>Eukaryota</taxon>
        <taxon>Fungi</taxon>
        <taxon>Dikarya</taxon>
        <taxon>Ascomycota</taxon>
        <taxon>Pezizomycotina</taxon>
        <taxon>Dothideomycetes</taxon>
        <taxon>Dothideomycetidae</taxon>
        <taxon>Dothideales</taxon>
        <taxon>Saccotheciaceae</taxon>
        <taxon>Aureobasidium</taxon>
    </lineage>
</organism>
<dbReference type="EMBL" id="QZAS01000001">
    <property type="protein sequence ID" value="THX18331.1"/>
    <property type="molecule type" value="Genomic_DNA"/>
</dbReference>
<evidence type="ECO:0008006" key="2">
    <source>
        <dbReference type="Google" id="ProtNLM"/>
    </source>
</evidence>
<reference evidence="1" key="1">
    <citation type="submission" date="2018-10" db="EMBL/GenBank/DDBJ databases">
        <title>Fifty Aureobasidium pullulans genomes reveal a recombining polyextremotolerant generalist.</title>
        <authorList>
            <person name="Gostincar C."/>
            <person name="Turk M."/>
            <person name="Zajc J."/>
            <person name="Gunde-Cimerman N."/>
        </authorList>
    </citation>
    <scope>NUCLEOTIDE SEQUENCE [LARGE SCALE GENOMIC DNA]</scope>
    <source>
        <strain evidence="1">EXF-10085</strain>
    </source>
</reference>